<dbReference type="AlphaFoldDB" id="A0A4Z2EJ54"/>
<organism evidence="1 2">
    <name type="scientific">Liparis tanakae</name>
    <name type="common">Tanaka's snailfish</name>
    <dbReference type="NCBI Taxonomy" id="230148"/>
    <lineage>
        <taxon>Eukaryota</taxon>
        <taxon>Metazoa</taxon>
        <taxon>Chordata</taxon>
        <taxon>Craniata</taxon>
        <taxon>Vertebrata</taxon>
        <taxon>Euteleostomi</taxon>
        <taxon>Actinopterygii</taxon>
        <taxon>Neopterygii</taxon>
        <taxon>Teleostei</taxon>
        <taxon>Neoteleostei</taxon>
        <taxon>Acanthomorphata</taxon>
        <taxon>Eupercaria</taxon>
        <taxon>Perciformes</taxon>
        <taxon>Cottioidei</taxon>
        <taxon>Cottales</taxon>
        <taxon>Liparidae</taxon>
        <taxon>Liparis</taxon>
    </lineage>
</organism>
<name>A0A4Z2EJ54_9TELE</name>
<dbReference type="EMBL" id="SRLO01006210">
    <property type="protein sequence ID" value="TNN28977.1"/>
    <property type="molecule type" value="Genomic_DNA"/>
</dbReference>
<evidence type="ECO:0000313" key="2">
    <source>
        <dbReference type="Proteomes" id="UP000314294"/>
    </source>
</evidence>
<gene>
    <name evidence="1" type="ORF">EYF80_060875</name>
</gene>
<accession>A0A4Z2EJ54</accession>
<keyword evidence="2" id="KW-1185">Reference proteome</keyword>
<reference evidence="1 2" key="1">
    <citation type="submission" date="2019-03" db="EMBL/GenBank/DDBJ databases">
        <title>First draft genome of Liparis tanakae, snailfish: a comprehensive survey of snailfish specific genes.</title>
        <authorList>
            <person name="Kim W."/>
            <person name="Song I."/>
            <person name="Jeong J.-H."/>
            <person name="Kim D."/>
            <person name="Kim S."/>
            <person name="Ryu S."/>
            <person name="Song J.Y."/>
            <person name="Lee S.K."/>
        </authorList>
    </citation>
    <scope>NUCLEOTIDE SEQUENCE [LARGE SCALE GENOMIC DNA]</scope>
    <source>
        <tissue evidence="1">Muscle</tissue>
    </source>
</reference>
<protein>
    <submittedName>
        <fullName evidence="1">Uncharacterized protein</fullName>
    </submittedName>
</protein>
<evidence type="ECO:0000313" key="1">
    <source>
        <dbReference type="EMBL" id="TNN28977.1"/>
    </source>
</evidence>
<dbReference type="Proteomes" id="UP000314294">
    <property type="component" value="Unassembled WGS sequence"/>
</dbReference>
<proteinExistence type="predicted"/>
<comment type="caution">
    <text evidence="1">The sequence shown here is derived from an EMBL/GenBank/DDBJ whole genome shotgun (WGS) entry which is preliminary data.</text>
</comment>
<sequence>MDATRAPVESHAAWKPKSLLLLGFWFRLMRDSQKFSYRSRTQQRQTETRTRRGAVVRLEVEEERERKETSRHLKVLYLLGSSSQLTSPLLVARLPVDAGVHQEVAGRFTPVGGKRVLEKVVRG</sequence>